<feature type="coiled-coil region" evidence="10">
    <location>
        <begin position="153"/>
        <end position="180"/>
    </location>
</feature>
<dbReference type="Gene3D" id="2.40.30.170">
    <property type="match status" value="1"/>
</dbReference>
<evidence type="ECO:0000256" key="10">
    <source>
        <dbReference type="SAM" id="Coils"/>
    </source>
</evidence>
<feature type="coiled-coil region" evidence="10">
    <location>
        <begin position="226"/>
        <end position="253"/>
    </location>
</feature>
<comment type="similarity">
    <text evidence="2 9">Belongs to the membrane fusion protein (MFP) (TC 8.A.1) family.</text>
</comment>
<keyword evidence="8" id="KW-0472">Membrane</keyword>
<evidence type="ECO:0000256" key="9">
    <source>
        <dbReference type="RuleBase" id="RU365093"/>
    </source>
</evidence>
<evidence type="ECO:0000256" key="5">
    <source>
        <dbReference type="ARBA" id="ARBA00022519"/>
    </source>
</evidence>
<keyword evidence="7" id="KW-1133">Transmembrane helix</keyword>
<proteinExistence type="inferred from homology"/>
<keyword evidence="3 9" id="KW-0813">Transport</keyword>
<accession>A0A845ACL1</accession>
<feature type="domain" description="AprE-like beta-barrel" evidence="12">
    <location>
        <begin position="317"/>
        <end position="405"/>
    </location>
</feature>
<keyword evidence="5 9" id="KW-0997">Cell inner membrane</keyword>
<gene>
    <name evidence="13" type="ORF">GRI39_10685</name>
</gene>
<organism evidence="13 14">
    <name type="scientific">Altericroceibacterium indicum</name>
    <dbReference type="NCBI Taxonomy" id="374177"/>
    <lineage>
        <taxon>Bacteria</taxon>
        <taxon>Pseudomonadati</taxon>
        <taxon>Pseudomonadota</taxon>
        <taxon>Alphaproteobacteria</taxon>
        <taxon>Sphingomonadales</taxon>
        <taxon>Erythrobacteraceae</taxon>
        <taxon>Altericroceibacterium</taxon>
    </lineage>
</organism>
<dbReference type="GO" id="GO:0005886">
    <property type="term" value="C:plasma membrane"/>
    <property type="evidence" value="ECO:0007669"/>
    <property type="project" value="UniProtKB-SubCell"/>
</dbReference>
<dbReference type="InterPro" id="IPR050739">
    <property type="entry name" value="MFP"/>
</dbReference>
<feature type="domain" description="AprE-like long alpha-helical hairpin" evidence="11">
    <location>
        <begin position="89"/>
        <end position="274"/>
    </location>
</feature>
<dbReference type="OrthoDB" id="9810980at2"/>
<evidence type="ECO:0000256" key="1">
    <source>
        <dbReference type="ARBA" id="ARBA00004377"/>
    </source>
</evidence>
<dbReference type="InterPro" id="IPR058781">
    <property type="entry name" value="HH_AprE-like"/>
</dbReference>
<keyword evidence="4 9" id="KW-1003">Cell membrane</keyword>
<dbReference type="InterPro" id="IPR010129">
    <property type="entry name" value="T1SS_HlyD"/>
</dbReference>
<evidence type="ECO:0000256" key="6">
    <source>
        <dbReference type="ARBA" id="ARBA00022692"/>
    </source>
</evidence>
<comment type="caution">
    <text evidence="13">The sequence shown here is derived from an EMBL/GenBank/DDBJ whole genome shotgun (WGS) entry which is preliminary data.</text>
</comment>
<dbReference type="PANTHER" id="PTHR30386">
    <property type="entry name" value="MEMBRANE FUSION SUBUNIT OF EMRAB-TOLC MULTIDRUG EFFLUX PUMP"/>
    <property type="match status" value="1"/>
</dbReference>
<evidence type="ECO:0000313" key="13">
    <source>
        <dbReference type="EMBL" id="MXP26505.1"/>
    </source>
</evidence>
<evidence type="ECO:0000259" key="12">
    <source>
        <dbReference type="Pfam" id="PF26002"/>
    </source>
</evidence>
<keyword evidence="10" id="KW-0175">Coiled coil</keyword>
<dbReference type="PANTHER" id="PTHR30386:SF17">
    <property type="entry name" value="ALKALINE PROTEASE SECRETION PROTEIN APRE"/>
    <property type="match status" value="1"/>
</dbReference>
<dbReference type="GO" id="GO:0015031">
    <property type="term" value="P:protein transport"/>
    <property type="evidence" value="ECO:0007669"/>
    <property type="project" value="InterPro"/>
</dbReference>
<keyword evidence="14" id="KW-1185">Reference proteome</keyword>
<keyword evidence="6" id="KW-0812">Transmembrane</keyword>
<name>A0A845ACL1_9SPHN</name>
<comment type="subcellular location">
    <subcellularLocation>
        <location evidence="1 9">Cell inner membrane</location>
        <topology evidence="1 9">Single-pass membrane protein</topology>
    </subcellularLocation>
</comment>
<evidence type="ECO:0000256" key="3">
    <source>
        <dbReference type="ARBA" id="ARBA00022448"/>
    </source>
</evidence>
<evidence type="ECO:0000256" key="2">
    <source>
        <dbReference type="ARBA" id="ARBA00009477"/>
    </source>
</evidence>
<dbReference type="Pfam" id="PF25994">
    <property type="entry name" value="HH_AprE"/>
    <property type="match status" value="1"/>
</dbReference>
<dbReference type="RefSeq" id="WP_160739671.1">
    <property type="nucleotide sequence ID" value="NZ_WTYQ01000003.1"/>
</dbReference>
<evidence type="ECO:0000313" key="14">
    <source>
        <dbReference type="Proteomes" id="UP000460561"/>
    </source>
</evidence>
<protein>
    <recommendedName>
        <fullName evidence="9">Membrane fusion protein (MFP) family protein</fullName>
    </recommendedName>
</protein>
<dbReference type="NCBIfam" id="TIGR01843">
    <property type="entry name" value="type_I_hlyD"/>
    <property type="match status" value="1"/>
</dbReference>
<dbReference type="AlphaFoldDB" id="A0A845ACL1"/>
<dbReference type="Pfam" id="PF26002">
    <property type="entry name" value="Beta-barrel_AprE"/>
    <property type="match status" value="1"/>
</dbReference>
<evidence type="ECO:0000259" key="11">
    <source>
        <dbReference type="Pfam" id="PF25994"/>
    </source>
</evidence>
<dbReference type="EMBL" id="WTYQ01000003">
    <property type="protein sequence ID" value="MXP26505.1"/>
    <property type="molecule type" value="Genomic_DNA"/>
</dbReference>
<evidence type="ECO:0000256" key="8">
    <source>
        <dbReference type="ARBA" id="ARBA00023136"/>
    </source>
</evidence>
<evidence type="ECO:0000256" key="7">
    <source>
        <dbReference type="ARBA" id="ARBA00022989"/>
    </source>
</evidence>
<sequence length="428" mass="47003">MSIIRQDPWLRRAALFCGVIFGGFLLWATLAPLAEGVTAYGKVAADMDRQIVQHLEGGIVDEILVREGDTVKAGQQLIVLRDVSAMSGRTQVAIDYADIRATIARLAALSAHESALDLSNFDFGKIEDETKMEIMRRQQDLFAQQKRKLAADVSVLSARRDGMEEQVENSETEIASNRRALDIIQRDLAEKRGLLKEKLIASAEVTALERDEAALSAELGRLNTAKAAGKAEVEELTQQIAQIEADFAEEVARDMVDARSKRSEFAQKLLAMEDVVDRSVITAPVSGTILNLTMNTTGGVVRAGEPIMEIIPNHDALIATVQVRPSDIENVYSGLSVRTRLSGLASWRTPSLQGQVSQVSADLKTSQSGDYSYYEARIRMNADELKRVGAEVIPGMPIEAFIQSGHTRTLLDYLFEPLNSTMRRAAQS</sequence>
<dbReference type="Proteomes" id="UP000460561">
    <property type="component" value="Unassembled WGS sequence"/>
</dbReference>
<reference evidence="13 14" key="1">
    <citation type="submission" date="2019-12" db="EMBL/GenBank/DDBJ databases">
        <title>Genomic-based taxomic classification of the family Erythrobacteraceae.</title>
        <authorList>
            <person name="Xu L."/>
        </authorList>
    </citation>
    <scope>NUCLEOTIDE SEQUENCE [LARGE SCALE GENOMIC DNA]</scope>
    <source>
        <strain evidence="13 14">DSM 18604</strain>
    </source>
</reference>
<dbReference type="Gene3D" id="2.40.50.100">
    <property type="match status" value="1"/>
</dbReference>
<evidence type="ECO:0000256" key="4">
    <source>
        <dbReference type="ARBA" id="ARBA00022475"/>
    </source>
</evidence>
<dbReference type="InterPro" id="IPR058982">
    <property type="entry name" value="Beta-barrel_AprE"/>
</dbReference>
<dbReference type="PRINTS" id="PR01490">
    <property type="entry name" value="RTXTOXIND"/>
</dbReference>